<dbReference type="RefSeq" id="WP_125696282.1">
    <property type="nucleotide sequence ID" value="NZ_JBHTOG010000022.1"/>
</dbReference>
<keyword evidence="3" id="KW-1185">Reference proteome</keyword>
<comment type="caution">
    <text evidence="2">The sequence shown here is derived from an EMBL/GenBank/DDBJ whole genome shotgun (WGS) entry which is preliminary data.</text>
</comment>
<proteinExistence type="predicted"/>
<protein>
    <submittedName>
        <fullName evidence="2">Uncharacterized protein</fullName>
    </submittedName>
</protein>
<evidence type="ECO:0000313" key="3">
    <source>
        <dbReference type="Proteomes" id="UP001597192"/>
    </source>
</evidence>
<evidence type="ECO:0000313" key="2">
    <source>
        <dbReference type="EMBL" id="MFD1432051.1"/>
    </source>
</evidence>
<keyword evidence="1" id="KW-0472">Membrane</keyword>
<accession>A0ABW4CQ27</accession>
<dbReference type="EMBL" id="JBHTOG010000022">
    <property type="protein sequence ID" value="MFD1432051.1"/>
    <property type="molecule type" value="Genomic_DNA"/>
</dbReference>
<dbReference type="Proteomes" id="UP001597192">
    <property type="component" value="Unassembled WGS sequence"/>
</dbReference>
<sequence length="195" mass="20878">MTLITSKLFREILLGILFLLVIVIYYFRYVHIAKHTRGRAQRRKLAGAIGSTRVWMILIVLAFAGVMVYDRVWEPAHAENRSAAVSSSKANSSKKAAAKSSSESSSASSSSTSSATIPSVKLTAAGSKAITIVSGYVGSAIDDQPVTFHFLGQTTGNAGLPVQRVGAFAKDNTQLAEYWVYPSGQFDDKADVAGQ</sequence>
<keyword evidence="1" id="KW-0812">Transmembrane</keyword>
<organism evidence="2 3">
    <name type="scientific">Lacticaseibacillus yichunensis</name>
    <dbReference type="NCBI Taxonomy" id="2486015"/>
    <lineage>
        <taxon>Bacteria</taxon>
        <taxon>Bacillati</taxon>
        <taxon>Bacillota</taxon>
        <taxon>Bacilli</taxon>
        <taxon>Lactobacillales</taxon>
        <taxon>Lactobacillaceae</taxon>
        <taxon>Lacticaseibacillus</taxon>
    </lineage>
</organism>
<name>A0ABW4CQ27_9LACO</name>
<gene>
    <name evidence="2" type="ORF">ACFQ47_05065</name>
</gene>
<feature type="transmembrane region" description="Helical" evidence="1">
    <location>
        <begin position="12"/>
        <end position="31"/>
    </location>
</feature>
<feature type="transmembrane region" description="Helical" evidence="1">
    <location>
        <begin position="52"/>
        <end position="69"/>
    </location>
</feature>
<evidence type="ECO:0000256" key="1">
    <source>
        <dbReference type="SAM" id="Phobius"/>
    </source>
</evidence>
<reference evidence="3" key="1">
    <citation type="journal article" date="2019" name="Int. J. Syst. Evol. Microbiol.">
        <title>The Global Catalogue of Microorganisms (GCM) 10K type strain sequencing project: providing services to taxonomists for standard genome sequencing and annotation.</title>
        <authorList>
            <consortium name="The Broad Institute Genomics Platform"/>
            <consortium name="The Broad Institute Genome Sequencing Center for Infectious Disease"/>
            <person name="Wu L."/>
            <person name="Ma J."/>
        </authorList>
    </citation>
    <scope>NUCLEOTIDE SEQUENCE [LARGE SCALE GENOMIC DNA]</scope>
    <source>
        <strain evidence="3">CCM 8947</strain>
    </source>
</reference>
<keyword evidence="1" id="KW-1133">Transmembrane helix</keyword>